<sequence length="329" mass="36648">MISVIVPVYNEADNLVALYEQAVVVLQKLEQPWELIFINDGSTDGSQERLEELAARDPCVKVIKFCRNFGQTAAMMAGVDYAEGHIIIPMDGDMQNDPEDIPRLLDKLEQGFDVVSGWRQDRKDSPIKRNLVSRVANRMISSISGVHLHDYGCSLKAYRKDVIKGVRLYGEMHRFIPIYASWFGARIAEIPVLHHPRQNGVSKYGLGRIVKVILDLMVVNFLSKYAGKPMYLFGAAGLFILLISLLTGGWAVYLKLVEGVSFISTPLPLLVVMTGVTGFMCILMGLLAELLIRTYYEAQGKSVYLVGKTLNIKARCATRAARCVESSDL</sequence>
<keyword evidence="1" id="KW-1003">Cell membrane</keyword>
<keyword evidence="3 10" id="KW-0808">Transferase</keyword>
<evidence type="ECO:0000256" key="2">
    <source>
        <dbReference type="ARBA" id="ARBA00022676"/>
    </source>
</evidence>
<comment type="caution">
    <text evidence="10">The sequence shown here is derived from an EMBL/GenBank/DDBJ whole genome shotgun (WGS) entry which is preliminary data.</text>
</comment>
<accession>A0A495BJF8</accession>
<evidence type="ECO:0000256" key="7">
    <source>
        <dbReference type="ARBA" id="ARBA00023136"/>
    </source>
</evidence>
<evidence type="ECO:0000313" key="11">
    <source>
        <dbReference type="Proteomes" id="UP000279384"/>
    </source>
</evidence>
<dbReference type="Gene3D" id="3.90.550.10">
    <property type="entry name" value="Spore Coat Polysaccharide Biosynthesis Protein SpsA, Chain A"/>
    <property type="match status" value="1"/>
</dbReference>
<keyword evidence="2" id="KW-0328">Glycosyltransferase</keyword>
<name>A0A495BJF8_VOGIN</name>
<dbReference type="CDD" id="cd04187">
    <property type="entry name" value="DPM1_like_bac"/>
    <property type="match status" value="1"/>
</dbReference>
<dbReference type="RefSeq" id="WP_120809826.1">
    <property type="nucleotide sequence ID" value="NZ_RBID01000011.1"/>
</dbReference>
<keyword evidence="7 8" id="KW-0472">Membrane</keyword>
<feature type="transmembrane region" description="Helical" evidence="8">
    <location>
        <begin position="231"/>
        <end position="254"/>
    </location>
</feature>
<organism evidence="10 11">
    <name type="scientific">Vogesella indigofera</name>
    <name type="common">Pseudomonas indigofera</name>
    <dbReference type="NCBI Taxonomy" id="45465"/>
    <lineage>
        <taxon>Bacteria</taxon>
        <taxon>Pseudomonadati</taxon>
        <taxon>Pseudomonadota</taxon>
        <taxon>Betaproteobacteria</taxon>
        <taxon>Neisseriales</taxon>
        <taxon>Chromobacteriaceae</taxon>
        <taxon>Vogesella</taxon>
    </lineage>
</organism>
<dbReference type="PANTHER" id="PTHR48090:SF3">
    <property type="entry name" value="UNDECAPRENYL-PHOSPHATE 4-DEOXY-4-FORMAMIDO-L-ARABINOSE TRANSFERASE"/>
    <property type="match status" value="1"/>
</dbReference>
<evidence type="ECO:0000313" key="10">
    <source>
        <dbReference type="EMBL" id="RKQ61175.1"/>
    </source>
</evidence>
<evidence type="ECO:0000256" key="1">
    <source>
        <dbReference type="ARBA" id="ARBA00022475"/>
    </source>
</evidence>
<evidence type="ECO:0000256" key="6">
    <source>
        <dbReference type="ARBA" id="ARBA00022989"/>
    </source>
</evidence>
<evidence type="ECO:0000256" key="4">
    <source>
        <dbReference type="ARBA" id="ARBA00022692"/>
    </source>
</evidence>
<dbReference type="InterPro" id="IPR001173">
    <property type="entry name" value="Glyco_trans_2-like"/>
</dbReference>
<dbReference type="InterPro" id="IPR050256">
    <property type="entry name" value="Glycosyltransferase_2"/>
</dbReference>
<dbReference type="InterPro" id="IPR029044">
    <property type="entry name" value="Nucleotide-diphossugar_trans"/>
</dbReference>
<dbReference type="GO" id="GO:0005886">
    <property type="term" value="C:plasma membrane"/>
    <property type="evidence" value="ECO:0007669"/>
    <property type="project" value="TreeGrafter"/>
</dbReference>
<feature type="transmembrane region" description="Helical" evidence="8">
    <location>
        <begin position="266"/>
        <end position="292"/>
    </location>
</feature>
<dbReference type="AlphaFoldDB" id="A0A495BJF8"/>
<evidence type="ECO:0000256" key="5">
    <source>
        <dbReference type="ARBA" id="ARBA00022985"/>
    </source>
</evidence>
<dbReference type="PANTHER" id="PTHR48090">
    <property type="entry name" value="UNDECAPRENYL-PHOSPHATE 4-DEOXY-4-FORMAMIDO-L-ARABINOSE TRANSFERASE-RELATED"/>
    <property type="match status" value="1"/>
</dbReference>
<dbReference type="SUPFAM" id="SSF53448">
    <property type="entry name" value="Nucleotide-diphospho-sugar transferases"/>
    <property type="match status" value="1"/>
</dbReference>
<evidence type="ECO:0000259" key="9">
    <source>
        <dbReference type="Pfam" id="PF00535"/>
    </source>
</evidence>
<dbReference type="Proteomes" id="UP000279384">
    <property type="component" value="Unassembled WGS sequence"/>
</dbReference>
<evidence type="ECO:0000256" key="8">
    <source>
        <dbReference type="SAM" id="Phobius"/>
    </source>
</evidence>
<reference evidence="10 11" key="1">
    <citation type="submission" date="2018-10" db="EMBL/GenBank/DDBJ databases">
        <title>Genomic Encyclopedia of Type Strains, Phase IV (KMG-IV): sequencing the most valuable type-strain genomes for metagenomic binning, comparative biology and taxonomic classification.</title>
        <authorList>
            <person name="Goeker M."/>
        </authorList>
    </citation>
    <scope>NUCLEOTIDE SEQUENCE [LARGE SCALE GENOMIC DNA]</scope>
    <source>
        <strain evidence="10 11">DSM 3303</strain>
    </source>
</reference>
<dbReference type="Pfam" id="PF00535">
    <property type="entry name" value="Glycos_transf_2"/>
    <property type="match status" value="1"/>
</dbReference>
<dbReference type="GO" id="GO:0009103">
    <property type="term" value="P:lipopolysaccharide biosynthetic process"/>
    <property type="evidence" value="ECO:0007669"/>
    <property type="project" value="UniProtKB-KW"/>
</dbReference>
<keyword evidence="5" id="KW-0448">Lipopolysaccharide biosynthesis</keyword>
<dbReference type="GO" id="GO:0016757">
    <property type="term" value="F:glycosyltransferase activity"/>
    <property type="evidence" value="ECO:0007669"/>
    <property type="project" value="UniProtKB-KW"/>
</dbReference>
<feature type="domain" description="Glycosyltransferase 2-like" evidence="9">
    <location>
        <begin position="3"/>
        <end position="164"/>
    </location>
</feature>
<keyword evidence="4 8" id="KW-0812">Transmembrane</keyword>
<gene>
    <name evidence="10" type="ORF">C8E02_0942</name>
</gene>
<dbReference type="EMBL" id="RBID01000011">
    <property type="protein sequence ID" value="RKQ61175.1"/>
    <property type="molecule type" value="Genomic_DNA"/>
</dbReference>
<proteinExistence type="predicted"/>
<evidence type="ECO:0000256" key="3">
    <source>
        <dbReference type="ARBA" id="ARBA00022679"/>
    </source>
</evidence>
<keyword evidence="6 8" id="KW-1133">Transmembrane helix</keyword>
<protein>
    <submittedName>
        <fullName evidence="10">Glycosyltransferase involved in cell wall biosynthesis</fullName>
    </submittedName>
</protein>